<dbReference type="EMBL" id="CP158262">
    <property type="protein sequence ID" value="XDJ68666.1"/>
    <property type="molecule type" value="Genomic_DNA"/>
</dbReference>
<reference evidence="20" key="1">
    <citation type="submission" date="2024-05" db="EMBL/GenBank/DDBJ databases">
        <authorList>
            <person name="Luo Y.-C."/>
            <person name="Nicholds J."/>
            <person name="Mortimer T."/>
            <person name="Maboni G."/>
        </authorList>
    </citation>
    <scope>NUCLEOTIDE SEQUENCE</scope>
    <source>
        <strain evidence="21">141555</strain>
        <strain evidence="20">144863</strain>
        <strain evidence="19">151836</strain>
    </source>
</reference>
<keyword evidence="6" id="KW-0963">Cytoplasm</keyword>
<comment type="subcellular location">
    <subcellularLocation>
        <location evidence="1 15">Cytoplasm</location>
    </subcellularLocation>
</comment>
<feature type="binding site" evidence="16">
    <location>
        <begin position="377"/>
        <end position="382"/>
    </location>
    <ligand>
        <name>substrate</name>
    </ligand>
</feature>
<dbReference type="Gene3D" id="2.60.40.10">
    <property type="entry name" value="Immunoglobulins"/>
    <property type="match status" value="1"/>
</dbReference>
<dbReference type="EMBL" id="CP158254">
    <property type="protein sequence ID" value="XDJ46689.1"/>
    <property type="molecule type" value="Genomic_DNA"/>
</dbReference>
<dbReference type="EMBL" id="CP158267">
    <property type="protein sequence ID" value="XDJ79062.1"/>
    <property type="molecule type" value="Genomic_DNA"/>
</dbReference>
<feature type="binding site" evidence="16">
    <location>
        <begin position="267"/>
        <end position="272"/>
    </location>
    <ligand>
        <name>substrate</name>
    </ligand>
</feature>
<evidence type="ECO:0000256" key="2">
    <source>
        <dbReference type="ARBA" id="ARBA00005199"/>
    </source>
</evidence>
<dbReference type="InterPro" id="IPR044901">
    <property type="entry name" value="Trehalose_TreZ_E-set_sf"/>
</dbReference>
<organism evidence="20">
    <name type="scientific">Castellaniella ginsengisoli</name>
    <dbReference type="NCBI Taxonomy" id="546114"/>
    <lineage>
        <taxon>Bacteria</taxon>
        <taxon>Pseudomonadati</taxon>
        <taxon>Pseudomonadota</taxon>
        <taxon>Betaproteobacteria</taxon>
        <taxon>Burkholderiales</taxon>
        <taxon>Alcaligenaceae</taxon>
        <taxon>Castellaniella</taxon>
    </lineage>
</organism>
<dbReference type="AlphaFoldDB" id="A0AB39EMM5"/>
<dbReference type="EC" id="3.2.1.141" evidence="4 13"/>
<name>A0AB39EMM5_9BURK</name>
<evidence type="ECO:0000256" key="1">
    <source>
        <dbReference type="ARBA" id="ARBA00004496"/>
    </source>
</evidence>
<dbReference type="InterPro" id="IPR012768">
    <property type="entry name" value="Trehalose_TreZ"/>
</dbReference>
<accession>A0AB39EMM5</accession>
<evidence type="ECO:0000313" key="20">
    <source>
        <dbReference type="EMBL" id="XDJ68666.1"/>
    </source>
</evidence>
<dbReference type="PANTHER" id="PTHR43651">
    <property type="entry name" value="1,4-ALPHA-GLUCAN-BRANCHING ENZYME"/>
    <property type="match status" value="1"/>
</dbReference>
<dbReference type="SUPFAM" id="SSF81296">
    <property type="entry name" value="E set domains"/>
    <property type="match status" value="1"/>
</dbReference>
<dbReference type="InterPro" id="IPR017853">
    <property type="entry name" value="GH"/>
</dbReference>
<evidence type="ECO:0000256" key="14">
    <source>
        <dbReference type="PIRNR" id="PIRNR006337"/>
    </source>
</evidence>
<dbReference type="CDD" id="cd02853">
    <property type="entry name" value="E_set_MTHase_like_N"/>
    <property type="match status" value="1"/>
</dbReference>
<dbReference type="Gene3D" id="3.20.20.80">
    <property type="entry name" value="Glycosidases"/>
    <property type="match status" value="1"/>
</dbReference>
<dbReference type="RefSeq" id="WP_368639415.1">
    <property type="nucleotide sequence ID" value="NZ_CP158254.1"/>
</dbReference>
<evidence type="ECO:0000256" key="12">
    <source>
        <dbReference type="ARBA" id="ARBA00034013"/>
    </source>
</evidence>
<dbReference type="CDD" id="cd11325">
    <property type="entry name" value="AmyAc_GTHase"/>
    <property type="match status" value="1"/>
</dbReference>
<evidence type="ECO:0000256" key="15">
    <source>
        <dbReference type="PIRSR" id="PIRSR006337-1"/>
    </source>
</evidence>
<dbReference type="InterPro" id="IPR006047">
    <property type="entry name" value="GH13_cat_dom"/>
</dbReference>
<feature type="active site" description="Proton donor" evidence="15">
    <location>
        <position position="301"/>
    </location>
</feature>
<protein>
    <recommendedName>
        <fullName evidence="5 13">Malto-oligosyltrehalose trehalohydrolase</fullName>
        <shortName evidence="14">MTHase</shortName>
        <ecNumber evidence="4 13">3.2.1.141</ecNumber>
    </recommendedName>
    <alternativeName>
        <fullName evidence="11 14">4-alpha-D-((1-&gt;4)-alpha-D-glucano)trehalose trehalohydrolase</fullName>
    </alternativeName>
    <alternativeName>
        <fullName evidence="10 14">Maltooligosyl trehalose trehalohydrolase</fullName>
    </alternativeName>
</protein>
<comment type="catalytic activity">
    <reaction evidence="12 14">
        <text>hydrolysis of (1-&gt;4)-alpha-D-glucosidic linkage in 4-alpha-D-[(1-&gt;4)-alpha-D-glucanosyl]n trehalose to yield trehalose and (1-&gt;4)-alpha-D-glucan.</text>
        <dbReference type="EC" id="3.2.1.141"/>
    </reaction>
</comment>
<comment type="similarity">
    <text evidence="3 14">Belongs to the glycosyl hydrolase 13 family.</text>
</comment>
<evidence type="ECO:0000256" key="7">
    <source>
        <dbReference type="ARBA" id="ARBA00022801"/>
    </source>
</evidence>
<keyword evidence="9 14" id="KW-0326">Glycosidase</keyword>
<evidence type="ECO:0000259" key="18">
    <source>
        <dbReference type="SMART" id="SM00642"/>
    </source>
</evidence>
<dbReference type="InterPro" id="IPR013783">
    <property type="entry name" value="Ig-like_fold"/>
</dbReference>
<evidence type="ECO:0000256" key="4">
    <source>
        <dbReference type="ARBA" id="ARBA00012268"/>
    </source>
</evidence>
<dbReference type="SMART" id="SM00642">
    <property type="entry name" value="Aamy"/>
    <property type="match status" value="1"/>
</dbReference>
<dbReference type="PIRSF" id="PIRSF006337">
    <property type="entry name" value="Trehalose_TreZ"/>
    <property type="match status" value="1"/>
</dbReference>
<evidence type="ECO:0000256" key="16">
    <source>
        <dbReference type="PIRSR" id="PIRSR006337-2"/>
    </source>
</evidence>
<feature type="binding site" evidence="16">
    <location>
        <begin position="320"/>
        <end position="324"/>
    </location>
    <ligand>
        <name>substrate</name>
    </ligand>
</feature>
<keyword evidence="7 14" id="KW-0378">Hydrolase</keyword>
<evidence type="ECO:0000256" key="3">
    <source>
        <dbReference type="ARBA" id="ARBA00008061"/>
    </source>
</evidence>
<feature type="site" description="Transition state stabilizer" evidence="17">
    <location>
        <position position="378"/>
    </location>
</feature>
<dbReference type="Pfam" id="PF11941">
    <property type="entry name" value="DUF3459"/>
    <property type="match status" value="1"/>
</dbReference>
<evidence type="ECO:0000256" key="17">
    <source>
        <dbReference type="PIRSR" id="PIRSR006337-3"/>
    </source>
</evidence>
<evidence type="ECO:0000313" key="21">
    <source>
        <dbReference type="EMBL" id="XDJ79062.1"/>
    </source>
</evidence>
<feature type="domain" description="Glycosyl hydrolase family 13 catalytic" evidence="18">
    <location>
        <begin position="136"/>
        <end position="446"/>
    </location>
</feature>
<evidence type="ECO:0000313" key="19">
    <source>
        <dbReference type="EMBL" id="XDJ46689.1"/>
    </source>
</evidence>
<dbReference type="GO" id="GO:0005737">
    <property type="term" value="C:cytoplasm"/>
    <property type="evidence" value="ECO:0007669"/>
    <property type="project" value="UniProtKB-SubCell"/>
</dbReference>
<dbReference type="GO" id="GO:0005992">
    <property type="term" value="P:trehalose biosynthetic process"/>
    <property type="evidence" value="ECO:0007669"/>
    <property type="project" value="UniProtKB-UniRule"/>
</dbReference>
<sequence length="591" mass="64894">MTALVPRAVPRAVPCARPLGAFAREDGTTLFRLWAPEAPDGMALVIEGRPPLPAIPDAQGYVEILAAGCPAGTRYGYLLPDGTRIPDPASRLQDGGIHAWSIVAGSTPYPWRHPDWQPRPWEESVIQEVHAGLCGGYAGLCRRLPDLAALGINLIELMPIAAFPGPRNWGYDGVLPYAPDCSYGTPEALKHFIDCAHSLGIGVMLDIVCNHFGPEGNHLPRYASSFFRLDVSTPWGTAIDFRQPAVQRFFEDCAHRWLDEFHIDGLRLDAVHAIFGEAWLHALPDRLRARLPGRRIHLVIEDDANRDSLLESGYDARWNDPLHHVLHHLLTGERQGYYSHYCRHPAQILARCLEGRPPGTASARLPPASFVSFLQNHDQIGNRARGERLTSLCASAARLRAAIALQLLSPAVPMLFMGEEYGSQTPFLYFTSYRNPRLAKAVRQGRLAVTEPFLDEADRTAGMPEPNAEATFNASKPEACPKTGHAWAAYYTRLLDVRARRLAPRLRGARALQARAIGPAAVQAAWRLGDGSRLSLYVNLGAEACPLPDRPQPAAPDCDALCFETDAAALIRFLQGELAPDCVLCFLESPA</sequence>
<keyword evidence="8" id="KW-0119">Carbohydrate metabolism</keyword>
<feature type="active site" description="Nucleophile" evidence="15">
    <location>
        <position position="269"/>
    </location>
</feature>
<dbReference type="InterPro" id="IPR014756">
    <property type="entry name" value="Ig_E-set"/>
</dbReference>
<comment type="pathway">
    <text evidence="2 14">Glycan biosynthesis; trehalose biosynthesis.</text>
</comment>
<evidence type="ECO:0000256" key="10">
    <source>
        <dbReference type="ARBA" id="ARBA00032057"/>
    </source>
</evidence>
<gene>
    <name evidence="20" type="primary">treZ</name>
    <name evidence="20" type="ORF">ABRY94_11350</name>
    <name evidence="19" type="ORF">ABRZ04_10165</name>
    <name evidence="21" type="ORF">ABRZ07_09045</name>
</gene>
<dbReference type="Pfam" id="PF00128">
    <property type="entry name" value="Alpha-amylase"/>
    <property type="match status" value="1"/>
</dbReference>
<dbReference type="Gene3D" id="1.10.10.760">
    <property type="entry name" value="E-set domains of sugar-utilizing enzymes"/>
    <property type="match status" value="1"/>
</dbReference>
<dbReference type="NCBIfam" id="TIGR02402">
    <property type="entry name" value="trehalose_TreZ"/>
    <property type="match status" value="1"/>
</dbReference>
<evidence type="ECO:0000256" key="8">
    <source>
        <dbReference type="ARBA" id="ARBA00023277"/>
    </source>
</evidence>
<dbReference type="InterPro" id="IPR022567">
    <property type="entry name" value="DUF3459"/>
</dbReference>
<evidence type="ECO:0000256" key="5">
    <source>
        <dbReference type="ARBA" id="ARBA00015938"/>
    </source>
</evidence>
<dbReference type="PANTHER" id="PTHR43651:SF11">
    <property type="entry name" value="MALTO-OLIGOSYLTREHALOSE TREHALOHYDROLASE"/>
    <property type="match status" value="1"/>
</dbReference>
<dbReference type="GO" id="GO:0033942">
    <property type="term" value="F:4-alpha-D-(1-&gt;4)-alpha-D-glucanotrehalose trehalohydrolase activity"/>
    <property type="evidence" value="ECO:0007669"/>
    <property type="project" value="UniProtKB-EC"/>
</dbReference>
<evidence type="ECO:0000256" key="11">
    <source>
        <dbReference type="ARBA" id="ARBA00033284"/>
    </source>
</evidence>
<evidence type="ECO:0000256" key="9">
    <source>
        <dbReference type="ARBA" id="ARBA00023295"/>
    </source>
</evidence>
<dbReference type="SUPFAM" id="SSF51445">
    <property type="entry name" value="(Trans)glycosidases"/>
    <property type="match status" value="1"/>
</dbReference>
<evidence type="ECO:0000256" key="13">
    <source>
        <dbReference type="NCBIfam" id="TIGR02402"/>
    </source>
</evidence>
<evidence type="ECO:0000256" key="6">
    <source>
        <dbReference type="ARBA" id="ARBA00022490"/>
    </source>
</evidence>
<proteinExistence type="inferred from homology"/>